<dbReference type="InterPro" id="IPR036388">
    <property type="entry name" value="WH-like_DNA-bd_sf"/>
</dbReference>
<proteinExistence type="predicted"/>
<dbReference type="EMBL" id="SUMC01000006">
    <property type="protein sequence ID" value="TKA11915.1"/>
    <property type="molecule type" value="Genomic_DNA"/>
</dbReference>
<dbReference type="Gene3D" id="3.40.50.300">
    <property type="entry name" value="P-loop containing nucleotide triphosphate hydrolases"/>
    <property type="match status" value="1"/>
</dbReference>
<feature type="region of interest" description="Disordered" evidence="1">
    <location>
        <begin position="657"/>
        <end position="676"/>
    </location>
</feature>
<dbReference type="Proteomes" id="UP000305778">
    <property type="component" value="Unassembled WGS sequence"/>
</dbReference>
<dbReference type="SMART" id="SM00028">
    <property type="entry name" value="TPR"/>
    <property type="match status" value="5"/>
</dbReference>
<dbReference type="GO" id="GO:0043531">
    <property type="term" value="F:ADP binding"/>
    <property type="evidence" value="ECO:0007669"/>
    <property type="project" value="InterPro"/>
</dbReference>
<organism evidence="2 3">
    <name type="scientific">Actinacidiphila oryziradicis</name>
    <dbReference type="NCBI Taxonomy" id="2571141"/>
    <lineage>
        <taxon>Bacteria</taxon>
        <taxon>Bacillati</taxon>
        <taxon>Actinomycetota</taxon>
        <taxon>Actinomycetes</taxon>
        <taxon>Kitasatosporales</taxon>
        <taxon>Streptomycetaceae</taxon>
        <taxon>Actinacidiphila</taxon>
    </lineage>
</organism>
<comment type="caution">
    <text evidence="2">The sequence shown here is derived from an EMBL/GenBank/DDBJ whole genome shotgun (WGS) entry which is preliminary data.</text>
</comment>
<dbReference type="InterPro" id="IPR019734">
    <property type="entry name" value="TPR_rpt"/>
</dbReference>
<dbReference type="SUPFAM" id="SSF52540">
    <property type="entry name" value="P-loop containing nucleoside triphosphate hydrolases"/>
    <property type="match status" value="1"/>
</dbReference>
<dbReference type="PRINTS" id="PR00364">
    <property type="entry name" value="DISEASERSIST"/>
</dbReference>
<gene>
    <name evidence="2" type="ORF">FCI23_08820</name>
</gene>
<keyword evidence="3" id="KW-1185">Reference proteome</keyword>
<evidence type="ECO:0000313" key="2">
    <source>
        <dbReference type="EMBL" id="TKA11915.1"/>
    </source>
</evidence>
<dbReference type="AlphaFoldDB" id="A0A4U0T8V9"/>
<dbReference type="InterPro" id="IPR027417">
    <property type="entry name" value="P-loop_NTPase"/>
</dbReference>
<dbReference type="OrthoDB" id="581105at2"/>
<evidence type="ECO:0000313" key="3">
    <source>
        <dbReference type="Proteomes" id="UP000305778"/>
    </source>
</evidence>
<accession>A0A4U0T8V9</accession>
<dbReference type="Pfam" id="PF13424">
    <property type="entry name" value="TPR_12"/>
    <property type="match status" value="2"/>
</dbReference>
<dbReference type="Gene3D" id="1.10.10.10">
    <property type="entry name" value="Winged helix-like DNA-binding domain superfamily/Winged helix DNA-binding domain"/>
    <property type="match status" value="1"/>
</dbReference>
<dbReference type="PANTHER" id="PTHR47691">
    <property type="entry name" value="REGULATOR-RELATED"/>
    <property type="match status" value="1"/>
</dbReference>
<reference evidence="2 3" key="1">
    <citation type="submission" date="2019-04" db="EMBL/GenBank/DDBJ databases">
        <title>Streptomyces oryziradicis sp. nov., a novel actinomycete isolated from rhizosphere soil of rice (Oryza sativa L.).</title>
        <authorList>
            <person name="Li C."/>
        </authorList>
    </citation>
    <scope>NUCLEOTIDE SEQUENCE [LARGE SCALE GENOMIC DNA]</scope>
    <source>
        <strain evidence="2 3">NEAU-C40</strain>
    </source>
</reference>
<dbReference type="PANTHER" id="PTHR47691:SF3">
    <property type="entry name" value="HTH-TYPE TRANSCRIPTIONAL REGULATOR RV0890C-RELATED"/>
    <property type="match status" value="1"/>
</dbReference>
<protein>
    <submittedName>
        <fullName evidence="2">Tetratricopeptide repeat protein</fullName>
    </submittedName>
</protein>
<sequence length="676" mass="73389">MRPTGFVNRRSSIRRLDELLQASQADGGEENGVALSAVAGAPGVGKTALVVHWAHGVRERFPDGDLYMDMQGYGPHQAVTPLSALDAFLRALDTPADRIPETLEERSALFRSLLAGKRVLVLLDNASSSPQVRPLIPATPDSFTLVTSRSALPGLVAREGAMRMTLDVLTPGESVALLSRFVGRSRIDAEPAMALRVAELCGYLPLALRVVGERASNRHHLSLEGLVGELVDERVRLDALASLEDELSDTRAVFSWSYRALVPDLQQAFRRLGLQTGSDIGVDAAAALIGCDVTTAKRQLRALVDVHLLQEVFADRYRMHDLLRSYATEQAAAEDSQGERTQTVRRLLTWYLLVADLGRCAILPHSAAVPLVPARRVEIRSAFADSTEAMRWFATERVNLLAALRQATESGHLDIAWKLAITTSGFFELRSYWLDWEDSVRAGLAAAQALGDEFGEAVSNLILADVSWRNGQLEEAADQYRQASRIAHDIPVGWIEGFASRGLGLLREEQGDATGAQGCFQAALRVFRASEHRRGEGMSLLSMGKCARASGDLTQAIAHGEAAVEIFADIDDPWTLAWGALPLAAALADAGRHDDALNHLRPALEVFRGFDDRRSEAMALLSLGDVCRDSGRLTEAHAYWSLAADLYEALGDPRHEEIRGRCGGGGPTSEGRAADS</sequence>
<evidence type="ECO:0000256" key="1">
    <source>
        <dbReference type="SAM" id="MobiDB-lite"/>
    </source>
</evidence>
<dbReference type="Gene3D" id="1.25.40.10">
    <property type="entry name" value="Tetratricopeptide repeat domain"/>
    <property type="match status" value="1"/>
</dbReference>
<dbReference type="InterPro" id="IPR011990">
    <property type="entry name" value="TPR-like_helical_dom_sf"/>
</dbReference>
<dbReference type="SUPFAM" id="SSF48452">
    <property type="entry name" value="TPR-like"/>
    <property type="match status" value="2"/>
</dbReference>
<name>A0A4U0T8V9_9ACTN</name>